<dbReference type="Gene3D" id="3.20.20.450">
    <property type="entry name" value="EAL domain"/>
    <property type="match status" value="1"/>
</dbReference>
<dbReference type="InterPro" id="IPR035919">
    <property type="entry name" value="EAL_sf"/>
</dbReference>
<feature type="transmembrane region" description="Helical" evidence="1">
    <location>
        <begin position="12"/>
        <end position="36"/>
    </location>
</feature>
<keyword evidence="1" id="KW-1133">Transmembrane helix</keyword>
<dbReference type="Proteomes" id="UP000324209">
    <property type="component" value="Chromosome"/>
</dbReference>
<organism evidence="4 5">
    <name type="scientific">Oceanispirochaeta crateris</name>
    <dbReference type="NCBI Taxonomy" id="2518645"/>
    <lineage>
        <taxon>Bacteria</taxon>
        <taxon>Pseudomonadati</taxon>
        <taxon>Spirochaetota</taxon>
        <taxon>Spirochaetia</taxon>
        <taxon>Spirochaetales</taxon>
        <taxon>Spirochaetaceae</taxon>
        <taxon>Oceanispirochaeta</taxon>
    </lineage>
</organism>
<reference evidence="4 5" key="1">
    <citation type="submission" date="2019-02" db="EMBL/GenBank/DDBJ databases">
        <title>Complete Genome Sequence and Methylome Analysis of free living Spirochaetas.</title>
        <authorList>
            <person name="Fomenkov A."/>
            <person name="Dubinina G."/>
            <person name="Leshcheva N."/>
            <person name="Mikheeva N."/>
            <person name="Grabovich M."/>
            <person name="Vincze T."/>
            <person name="Roberts R.J."/>
        </authorList>
    </citation>
    <scope>NUCLEOTIDE SEQUENCE [LARGE SCALE GENOMIC DNA]</scope>
    <source>
        <strain evidence="4 5">K2</strain>
    </source>
</reference>
<evidence type="ECO:0000313" key="4">
    <source>
        <dbReference type="EMBL" id="QEN07732.1"/>
    </source>
</evidence>
<keyword evidence="1" id="KW-0472">Membrane</keyword>
<evidence type="ECO:0000256" key="1">
    <source>
        <dbReference type="SAM" id="Phobius"/>
    </source>
</evidence>
<dbReference type="SUPFAM" id="SSF141868">
    <property type="entry name" value="EAL domain-like"/>
    <property type="match status" value="1"/>
</dbReference>
<keyword evidence="5" id="KW-1185">Reference proteome</keyword>
<feature type="transmembrane region" description="Helical" evidence="1">
    <location>
        <begin position="233"/>
        <end position="255"/>
    </location>
</feature>
<dbReference type="InterPro" id="IPR043128">
    <property type="entry name" value="Rev_trsase/Diguanyl_cyclase"/>
</dbReference>
<dbReference type="InterPro" id="IPR000160">
    <property type="entry name" value="GGDEF_dom"/>
</dbReference>
<dbReference type="EMBL" id="CP036150">
    <property type="protein sequence ID" value="QEN07732.1"/>
    <property type="molecule type" value="Genomic_DNA"/>
</dbReference>
<dbReference type="OrthoDB" id="366324at2"/>
<dbReference type="Pfam" id="PF00563">
    <property type="entry name" value="EAL"/>
    <property type="match status" value="1"/>
</dbReference>
<dbReference type="SMART" id="SM00267">
    <property type="entry name" value="GGDEF"/>
    <property type="match status" value="1"/>
</dbReference>
<feature type="transmembrane region" description="Helical" evidence="1">
    <location>
        <begin position="80"/>
        <end position="100"/>
    </location>
</feature>
<feature type="transmembrane region" description="Helical" evidence="1">
    <location>
        <begin position="336"/>
        <end position="353"/>
    </location>
</feature>
<dbReference type="GO" id="GO:0003824">
    <property type="term" value="F:catalytic activity"/>
    <property type="evidence" value="ECO:0007669"/>
    <property type="project" value="UniProtKB-ARBA"/>
</dbReference>
<dbReference type="SMART" id="SM00052">
    <property type="entry name" value="EAL"/>
    <property type="match status" value="1"/>
</dbReference>
<feature type="transmembrane region" description="Helical" evidence="1">
    <location>
        <begin position="291"/>
        <end position="308"/>
    </location>
</feature>
<dbReference type="FunFam" id="3.30.70.270:FF:000001">
    <property type="entry name" value="Diguanylate cyclase domain protein"/>
    <property type="match status" value="1"/>
</dbReference>
<protein>
    <submittedName>
        <fullName evidence="4">EAL domain-containing protein</fullName>
    </submittedName>
</protein>
<accession>A0A5C1QNH6</accession>
<proteinExistence type="predicted"/>
<evidence type="ECO:0000313" key="5">
    <source>
        <dbReference type="Proteomes" id="UP000324209"/>
    </source>
</evidence>
<keyword evidence="1" id="KW-0812">Transmembrane</keyword>
<dbReference type="InterPro" id="IPR029787">
    <property type="entry name" value="Nucleotide_cyclase"/>
</dbReference>
<feature type="domain" description="GGDEF" evidence="3">
    <location>
        <begin position="606"/>
        <end position="739"/>
    </location>
</feature>
<dbReference type="SUPFAM" id="SSF55073">
    <property type="entry name" value="Nucleotide cyclase"/>
    <property type="match status" value="1"/>
</dbReference>
<dbReference type="PROSITE" id="PS50887">
    <property type="entry name" value="GGDEF"/>
    <property type="match status" value="1"/>
</dbReference>
<dbReference type="AlphaFoldDB" id="A0A5C1QNH6"/>
<evidence type="ECO:0000259" key="3">
    <source>
        <dbReference type="PROSITE" id="PS50887"/>
    </source>
</evidence>
<feature type="transmembrane region" description="Helical" evidence="1">
    <location>
        <begin position="120"/>
        <end position="144"/>
    </location>
</feature>
<dbReference type="PANTHER" id="PTHR44757:SF2">
    <property type="entry name" value="BIOFILM ARCHITECTURE MAINTENANCE PROTEIN MBAA"/>
    <property type="match status" value="1"/>
</dbReference>
<dbReference type="CDD" id="cd01948">
    <property type="entry name" value="EAL"/>
    <property type="match status" value="1"/>
</dbReference>
<dbReference type="InterPro" id="IPR001633">
    <property type="entry name" value="EAL_dom"/>
</dbReference>
<dbReference type="InterPro" id="IPR052155">
    <property type="entry name" value="Biofilm_reg_signaling"/>
</dbReference>
<dbReference type="NCBIfam" id="TIGR00254">
    <property type="entry name" value="GGDEF"/>
    <property type="match status" value="1"/>
</dbReference>
<dbReference type="Pfam" id="PF00990">
    <property type="entry name" value="GGDEF"/>
    <property type="match status" value="1"/>
</dbReference>
<name>A0A5C1QNH6_9SPIO</name>
<dbReference type="PANTHER" id="PTHR44757">
    <property type="entry name" value="DIGUANYLATE CYCLASE DGCP"/>
    <property type="match status" value="1"/>
</dbReference>
<dbReference type="CDD" id="cd01949">
    <property type="entry name" value="GGDEF"/>
    <property type="match status" value="1"/>
</dbReference>
<dbReference type="KEGG" id="ock:EXM22_06910"/>
<feature type="domain" description="EAL" evidence="2">
    <location>
        <begin position="748"/>
        <end position="1002"/>
    </location>
</feature>
<feature type="transmembrane region" description="Helical" evidence="1">
    <location>
        <begin position="365"/>
        <end position="384"/>
    </location>
</feature>
<feature type="transmembrane region" description="Helical" evidence="1">
    <location>
        <begin position="261"/>
        <end position="279"/>
    </location>
</feature>
<feature type="transmembrane region" description="Helical" evidence="1">
    <location>
        <begin position="187"/>
        <end position="204"/>
    </location>
</feature>
<sequence length="1002" mass="114798">MWAFSLNQKSPINRLFSLLSLSLSIWISSLMFAGVAPEYEISLVWRRVAVFGWSTLYSFLLHFFLVLFWGETILKKKILYAIYLPAIVCIAVFSVIGTIANSEYQLIQTYFGWANLQVNSFWNTFFNIYYMTYSILVFGILLFWKFRKNKKEEIRVLRIALSFIAALGLGAFLEIFLNLIIAAKIPSMAHLFILMPLSVLFYEIKRNHVMPESEDLKKVSTGVILSEFEQLRFYQYLSSLFILISIVYMIIQTILLQDHYSSVQFSLSLLVTGTILLFLPRIVINGKDRDNIMLVTVNISILMIMAFLSNQEIYNYAWTFPIPIIFISILYNKKHLLYSVASVSVLGNIWLMILSKEPHYRNMVLIYLPKILFFIVSAFIASYIHKVYLNRLNENESRIAYQEMISRISSSLVTISHENQKECFESILEELGLFSNAREAFLVCCGKENRSIQNIYNWGIGGNPIDWELPPEVSEYKFDQFLQLMMAENPVYIEDLNLLPSDFDWFKKMFHPSVTSLVAVSEIREGHLYSILGLNFSNPIHPISIKEMRQIMGIPSNLIADGLLKIENEQKISFMAYYDALTGLPNRLFFFDQLDKALALADRTEKTVAVIMMDLDSFKYINDTMGHDAGDLLLRRVAETLSSRIRDYDTMSRFGGDEFLFILSQLNNQNEAAAIAEKLLQALVEPISLAGEKFYITGSLGISCFPGDGKNGELLFKNADTAMYVSKGEGKNRYTFFSQEMNKTADEKMQLSNELYRALERDEFVLNYQPQTDISGTKIIGMEALIRWNHPEKGLLPPLDFIPLAEDIGLINDIGKWVLYKACKDNKDLQDRGGPCIRVAVNLSVKQFSGSSLVDMVKETLYQSELKPEYLELEITESIAMGDFTDVQQVLKNLRELGITLSIDDFGTEYSSLSRLRHLPVDRIKIDKQFIQGISKSTHDESITSFIIALSKSMGLKVIAEGVESNSQISFLTEKSCDEIQGFYFYKPMEFEKLLDVFEVKA</sequence>
<evidence type="ECO:0000259" key="2">
    <source>
        <dbReference type="PROSITE" id="PS50883"/>
    </source>
</evidence>
<dbReference type="Gene3D" id="3.30.70.270">
    <property type="match status" value="1"/>
</dbReference>
<feature type="transmembrane region" description="Helical" evidence="1">
    <location>
        <begin position="156"/>
        <end position="181"/>
    </location>
</feature>
<gene>
    <name evidence="4" type="ORF">EXM22_06910</name>
</gene>
<feature type="transmembrane region" description="Helical" evidence="1">
    <location>
        <begin position="48"/>
        <end position="68"/>
    </location>
</feature>
<dbReference type="PROSITE" id="PS50883">
    <property type="entry name" value="EAL"/>
    <property type="match status" value="1"/>
</dbReference>